<evidence type="ECO:0000256" key="1">
    <source>
        <dbReference type="SAM" id="MobiDB-lite"/>
    </source>
</evidence>
<organism evidence="3 4">
    <name type="scientific">Natrinema soli</name>
    <dbReference type="NCBI Taxonomy" id="1930624"/>
    <lineage>
        <taxon>Archaea</taxon>
        <taxon>Methanobacteriati</taxon>
        <taxon>Methanobacteriota</taxon>
        <taxon>Stenosarchaea group</taxon>
        <taxon>Halobacteria</taxon>
        <taxon>Halobacteriales</taxon>
        <taxon>Natrialbaceae</taxon>
        <taxon>Natrinema</taxon>
    </lineage>
</organism>
<proteinExistence type="predicted"/>
<feature type="domain" description="Resolvase/invertase-type recombinase catalytic" evidence="2">
    <location>
        <begin position="2"/>
        <end position="65"/>
    </location>
</feature>
<sequence>MVIYARVSSQAPVEETNSIERQLLNLHEIIEEKGFNLVHKPFTGPSVSGTEINQEGRKSRHKFLQTDSEENKHRECPPGRNGRSCGRLA</sequence>
<evidence type="ECO:0000259" key="2">
    <source>
        <dbReference type="Pfam" id="PF00239"/>
    </source>
</evidence>
<dbReference type="InterPro" id="IPR036162">
    <property type="entry name" value="Resolvase-like_N_sf"/>
</dbReference>
<protein>
    <submittedName>
        <fullName evidence="3">Recombinase family protein</fullName>
    </submittedName>
</protein>
<dbReference type="AlphaFoldDB" id="A0ABD5SIA2"/>
<dbReference type="Gene3D" id="3.40.50.1390">
    <property type="entry name" value="Resolvase, N-terminal catalytic domain"/>
    <property type="match status" value="1"/>
</dbReference>
<dbReference type="RefSeq" id="WP_377042276.1">
    <property type="nucleotide sequence ID" value="NZ_JAQIVI010000095.1"/>
</dbReference>
<reference evidence="3 4" key="1">
    <citation type="journal article" date="2019" name="Int. J. Syst. Evol. Microbiol.">
        <title>The Global Catalogue of Microorganisms (GCM) 10K type strain sequencing project: providing services to taxonomists for standard genome sequencing and annotation.</title>
        <authorList>
            <consortium name="The Broad Institute Genomics Platform"/>
            <consortium name="The Broad Institute Genome Sequencing Center for Infectious Disease"/>
            <person name="Wu L."/>
            <person name="Ma J."/>
        </authorList>
    </citation>
    <scope>NUCLEOTIDE SEQUENCE [LARGE SCALE GENOMIC DNA]</scope>
    <source>
        <strain evidence="3 4">LMG 29247</strain>
    </source>
</reference>
<name>A0ABD5SIA2_9EURY</name>
<accession>A0ABD5SIA2</accession>
<feature type="region of interest" description="Disordered" evidence="1">
    <location>
        <begin position="41"/>
        <end position="89"/>
    </location>
</feature>
<dbReference type="InterPro" id="IPR006119">
    <property type="entry name" value="Resolv_N"/>
</dbReference>
<keyword evidence="4" id="KW-1185">Reference proteome</keyword>
<gene>
    <name evidence="3" type="ORF">ACFQE6_06315</name>
</gene>
<dbReference type="Proteomes" id="UP001596383">
    <property type="component" value="Unassembled WGS sequence"/>
</dbReference>
<comment type="caution">
    <text evidence="3">The sequence shown here is derived from an EMBL/GenBank/DDBJ whole genome shotgun (WGS) entry which is preliminary data.</text>
</comment>
<evidence type="ECO:0000313" key="4">
    <source>
        <dbReference type="Proteomes" id="UP001596383"/>
    </source>
</evidence>
<evidence type="ECO:0000313" key="3">
    <source>
        <dbReference type="EMBL" id="MFC6764659.1"/>
    </source>
</evidence>
<dbReference type="EMBL" id="JBHSWV010000095">
    <property type="protein sequence ID" value="MFC6764659.1"/>
    <property type="molecule type" value="Genomic_DNA"/>
</dbReference>
<dbReference type="Pfam" id="PF00239">
    <property type="entry name" value="Resolvase"/>
    <property type="match status" value="1"/>
</dbReference>